<evidence type="ECO:0000313" key="3">
    <source>
        <dbReference type="EMBL" id="NYY94966.1"/>
    </source>
</evidence>
<dbReference type="CDD" id="cd22268">
    <property type="entry name" value="DPBB_RlpA-like"/>
    <property type="match status" value="1"/>
</dbReference>
<protein>
    <submittedName>
        <fullName evidence="3">Septal ring lytic transglycosylase RlpA family protein</fullName>
    </submittedName>
</protein>
<dbReference type="AlphaFoldDB" id="A0A7Z0TSK8"/>
<sequence>MKTAFVAAIALACLVSSAAAAEICTASQYGVGDGYHGRRTASGARFNTFARDPFTIAHKTLPFGREVTITNLANGRAIRAVVTDRGPFVRGRCVDLGRAGADALGMGGTARVSVQ</sequence>
<dbReference type="EMBL" id="CP088280">
    <property type="protein sequence ID" value="UGX98212.1"/>
    <property type="molecule type" value="Genomic_DNA"/>
</dbReference>
<reference evidence="4 5" key="3">
    <citation type="journal article" date="2022" name="Int. J. Syst. Evol. Microbiol.">
        <title>Strains of Bradyrhizobium barranii sp. nov. associated with legumes native to Canada are symbionts of soybeans and belong to different subspecies (subsp. barranii subsp. nov. and subsp. apii subsp. nov.) and symbiovars (sv. glycinearum and sv. septentrionale).</title>
        <authorList>
            <person name="Bromfield E.S.P."/>
            <person name="Cloutier S."/>
            <person name="Wasai-Hara S."/>
            <person name="Minamisawa K."/>
        </authorList>
    </citation>
    <scope>NUCLEOTIDE SEQUENCE [LARGE SCALE GENOMIC DNA]</scope>
    <source>
        <strain evidence="4 5">323S2</strain>
    </source>
</reference>
<evidence type="ECO:0000256" key="1">
    <source>
        <dbReference type="SAM" id="SignalP"/>
    </source>
</evidence>
<dbReference type="RefSeq" id="WP_166341517.1">
    <property type="nucleotide sequence ID" value="NZ_CP088280.1"/>
</dbReference>
<dbReference type="Gene3D" id="2.40.40.10">
    <property type="entry name" value="RlpA-like domain"/>
    <property type="match status" value="1"/>
</dbReference>
<dbReference type="InterPro" id="IPR009009">
    <property type="entry name" value="RlpA-like_DPBB"/>
</dbReference>
<feature type="domain" description="RlpA-like protein double-psi beta-barrel" evidence="2">
    <location>
        <begin position="34"/>
        <end position="112"/>
    </location>
</feature>
<reference evidence="3" key="2">
    <citation type="submission" date="2020-06" db="EMBL/GenBank/DDBJ databases">
        <title>Whole Genome Sequence of Bradyrhizobium sp. Strain 323S2.</title>
        <authorList>
            <person name="Bromfield E.S.P."/>
        </authorList>
    </citation>
    <scope>NUCLEOTIDE SEQUENCE [LARGE SCALE GENOMIC DNA]</scope>
    <source>
        <strain evidence="3">323S2</strain>
    </source>
</reference>
<dbReference type="PANTHER" id="PTHR34183:SF1">
    <property type="entry name" value="ENDOLYTIC PEPTIDOGLYCAN TRANSGLYCOSYLASE RLPA"/>
    <property type="match status" value="1"/>
</dbReference>
<feature type="signal peptide" evidence="1">
    <location>
        <begin position="1"/>
        <end position="21"/>
    </location>
</feature>
<dbReference type="PANTHER" id="PTHR34183">
    <property type="entry name" value="ENDOLYTIC PEPTIDOGLYCAN TRANSGLYCOSYLASE RLPA"/>
    <property type="match status" value="1"/>
</dbReference>
<dbReference type="Pfam" id="PF03330">
    <property type="entry name" value="DPBB_1"/>
    <property type="match status" value="1"/>
</dbReference>
<reference evidence="4 5" key="1">
    <citation type="journal article" date="2017" name="Syst. Appl. Microbiol.">
        <title>Soybeans inoculated with root zone soils of Canadian native legumes harbour diverse and novel Bradyrhizobium spp. that possess agricultural potential.</title>
        <authorList>
            <person name="Bromfield E.S.P."/>
            <person name="Cloutier S."/>
            <person name="Tambong J.T."/>
            <person name="Tran Thi T.V."/>
        </authorList>
    </citation>
    <scope>NUCLEOTIDE SEQUENCE [LARGE SCALE GENOMIC DNA]</scope>
    <source>
        <strain evidence="4 5">323S2</strain>
    </source>
</reference>
<keyword evidence="1" id="KW-0732">Signal</keyword>
<evidence type="ECO:0000313" key="5">
    <source>
        <dbReference type="Proteomes" id="UP000564836"/>
    </source>
</evidence>
<proteinExistence type="predicted"/>
<dbReference type="Proteomes" id="UP000564836">
    <property type="component" value="Chromosome"/>
</dbReference>
<dbReference type="SUPFAM" id="SSF50685">
    <property type="entry name" value="Barwin-like endoglucanases"/>
    <property type="match status" value="1"/>
</dbReference>
<feature type="chain" id="PRO_5031350922" evidence="1">
    <location>
        <begin position="22"/>
        <end position="115"/>
    </location>
</feature>
<gene>
    <name evidence="4" type="ORF">G6321_00025045</name>
    <name evidence="3" type="ORF">G6321_43170</name>
</gene>
<organism evidence="3">
    <name type="scientific">Bradyrhizobium barranii subsp. barranii</name>
    <dbReference type="NCBI Taxonomy" id="2823807"/>
    <lineage>
        <taxon>Bacteria</taxon>
        <taxon>Pseudomonadati</taxon>
        <taxon>Pseudomonadota</taxon>
        <taxon>Alphaproteobacteria</taxon>
        <taxon>Hyphomicrobiales</taxon>
        <taxon>Nitrobacteraceae</taxon>
        <taxon>Bradyrhizobium</taxon>
        <taxon>Bradyrhizobium barranii</taxon>
    </lineage>
</organism>
<dbReference type="InterPro" id="IPR036908">
    <property type="entry name" value="RlpA-like_sf"/>
</dbReference>
<name>A0A7Z0TSK8_9BRAD</name>
<evidence type="ECO:0000259" key="2">
    <source>
        <dbReference type="Pfam" id="PF03330"/>
    </source>
</evidence>
<evidence type="ECO:0000313" key="4">
    <source>
        <dbReference type="EMBL" id="UGX98212.1"/>
    </source>
</evidence>
<dbReference type="EMBL" id="JACBFH010000001">
    <property type="protein sequence ID" value="NYY94966.1"/>
    <property type="molecule type" value="Genomic_DNA"/>
</dbReference>
<accession>A0A7Z0TSK8</accession>